<protein>
    <submittedName>
        <fullName evidence="2">Uncharacterized protein</fullName>
    </submittedName>
</protein>
<dbReference type="EMBL" id="JACHJL010000020">
    <property type="protein sequence ID" value="MBB5939062.1"/>
    <property type="molecule type" value="Genomic_DNA"/>
</dbReference>
<name>A0A7W9V1L7_9ACTN</name>
<dbReference type="Proteomes" id="UP000588098">
    <property type="component" value="Unassembled WGS sequence"/>
</dbReference>
<keyword evidence="3" id="KW-1185">Reference proteome</keyword>
<gene>
    <name evidence="2" type="ORF">FHS42_006154</name>
</gene>
<feature type="region of interest" description="Disordered" evidence="1">
    <location>
        <begin position="31"/>
        <end position="59"/>
    </location>
</feature>
<dbReference type="AlphaFoldDB" id="A0A7W9V1L7"/>
<feature type="compositionally biased region" description="Polar residues" evidence="1">
    <location>
        <begin position="44"/>
        <end position="53"/>
    </location>
</feature>
<reference evidence="2 3" key="1">
    <citation type="submission" date="2020-08" db="EMBL/GenBank/DDBJ databases">
        <title>Genomic Encyclopedia of Type Strains, Phase III (KMG-III): the genomes of soil and plant-associated and newly described type strains.</title>
        <authorList>
            <person name="Whitman W."/>
        </authorList>
    </citation>
    <scope>NUCLEOTIDE SEQUENCE [LARGE SCALE GENOMIC DNA]</scope>
    <source>
        <strain evidence="2 3">CECT 8305</strain>
    </source>
</reference>
<evidence type="ECO:0000313" key="3">
    <source>
        <dbReference type="Proteomes" id="UP000588098"/>
    </source>
</evidence>
<comment type="caution">
    <text evidence="2">The sequence shown here is derived from an EMBL/GenBank/DDBJ whole genome shotgun (WGS) entry which is preliminary data.</text>
</comment>
<organism evidence="2 3">
    <name type="scientific">Streptomyces zagrosensis</name>
    <dbReference type="NCBI Taxonomy" id="1042984"/>
    <lineage>
        <taxon>Bacteria</taxon>
        <taxon>Bacillati</taxon>
        <taxon>Actinomycetota</taxon>
        <taxon>Actinomycetes</taxon>
        <taxon>Kitasatosporales</taxon>
        <taxon>Streptomycetaceae</taxon>
        <taxon>Streptomyces</taxon>
    </lineage>
</organism>
<accession>A0A7W9V1L7</accession>
<sequence>MRARAGTHVLLLDINEANSVVFLEGAGAADPEGISDDPRGWSNAAATPMSSTLPDVRERGSGHVCVVEEHQPAMTRSMMTAARHTTAACTDSR</sequence>
<evidence type="ECO:0000256" key="1">
    <source>
        <dbReference type="SAM" id="MobiDB-lite"/>
    </source>
</evidence>
<proteinExistence type="predicted"/>
<evidence type="ECO:0000313" key="2">
    <source>
        <dbReference type="EMBL" id="MBB5939062.1"/>
    </source>
</evidence>